<dbReference type="KEGG" id="upl:DSM104440_01143"/>
<comment type="pathway">
    <text evidence="1">Glycerolipid metabolism; triacylglycerol biosynthesis.</text>
</comment>
<comment type="similarity">
    <text evidence="3">Belongs to the long-chain O-acyltransferase family.</text>
</comment>
<organism evidence="13 14">
    <name type="scientific">Usitatibacter palustris</name>
    <dbReference type="NCBI Taxonomy" id="2732487"/>
    <lineage>
        <taxon>Bacteria</taxon>
        <taxon>Pseudomonadati</taxon>
        <taxon>Pseudomonadota</taxon>
        <taxon>Betaproteobacteria</taxon>
        <taxon>Nitrosomonadales</taxon>
        <taxon>Usitatibacteraceae</taxon>
        <taxon>Usitatibacter</taxon>
    </lineage>
</organism>
<evidence type="ECO:0000256" key="2">
    <source>
        <dbReference type="ARBA" id="ARBA00005189"/>
    </source>
</evidence>
<dbReference type="EMBL" id="CP053073">
    <property type="protein sequence ID" value="QJR14347.1"/>
    <property type="molecule type" value="Genomic_DNA"/>
</dbReference>
<keyword evidence="7" id="KW-0319">Glycerol metabolism</keyword>
<comment type="pathway">
    <text evidence="2">Lipid metabolism.</text>
</comment>
<dbReference type="EC" id="2.3.1.20" evidence="4"/>
<feature type="domain" description="O-acyltransferase WSD1 C-terminal" evidence="12">
    <location>
        <begin position="297"/>
        <end position="445"/>
    </location>
</feature>
<keyword evidence="6 13" id="KW-0808">Transferase</keyword>
<dbReference type="GO" id="GO:0071731">
    <property type="term" value="P:response to nitric oxide"/>
    <property type="evidence" value="ECO:0007669"/>
    <property type="project" value="TreeGrafter"/>
</dbReference>
<evidence type="ECO:0000259" key="12">
    <source>
        <dbReference type="Pfam" id="PF06974"/>
    </source>
</evidence>
<dbReference type="GO" id="GO:0006071">
    <property type="term" value="P:glycerol metabolic process"/>
    <property type="evidence" value="ECO:0007669"/>
    <property type="project" value="UniProtKB-KW"/>
</dbReference>
<evidence type="ECO:0000256" key="3">
    <source>
        <dbReference type="ARBA" id="ARBA00009587"/>
    </source>
</evidence>
<evidence type="ECO:0000256" key="7">
    <source>
        <dbReference type="ARBA" id="ARBA00022798"/>
    </source>
</evidence>
<evidence type="ECO:0000256" key="10">
    <source>
        <dbReference type="ARBA" id="ARBA00048109"/>
    </source>
</evidence>
<keyword evidence="5" id="KW-0444">Lipid biosynthesis</keyword>
<dbReference type="RefSeq" id="WP_171161113.1">
    <property type="nucleotide sequence ID" value="NZ_CP053073.1"/>
</dbReference>
<keyword evidence="14" id="KW-1185">Reference proteome</keyword>
<dbReference type="GO" id="GO:0001666">
    <property type="term" value="P:response to hypoxia"/>
    <property type="evidence" value="ECO:0007669"/>
    <property type="project" value="TreeGrafter"/>
</dbReference>
<dbReference type="UniPathway" id="UPA00282"/>
<dbReference type="GO" id="GO:0005886">
    <property type="term" value="C:plasma membrane"/>
    <property type="evidence" value="ECO:0007669"/>
    <property type="project" value="TreeGrafter"/>
</dbReference>
<comment type="catalytic activity">
    <reaction evidence="10">
        <text>an acyl-CoA + a 1,2-diacyl-sn-glycerol = a triacyl-sn-glycerol + CoA</text>
        <dbReference type="Rhea" id="RHEA:10868"/>
        <dbReference type="ChEBI" id="CHEBI:17815"/>
        <dbReference type="ChEBI" id="CHEBI:57287"/>
        <dbReference type="ChEBI" id="CHEBI:58342"/>
        <dbReference type="ChEBI" id="CHEBI:64615"/>
        <dbReference type="EC" id="2.3.1.20"/>
    </reaction>
</comment>
<dbReference type="InParanoid" id="A0A6M4H8L7"/>
<evidence type="ECO:0000313" key="13">
    <source>
        <dbReference type="EMBL" id="QJR14347.1"/>
    </source>
</evidence>
<dbReference type="AlphaFoldDB" id="A0A6M4H8L7"/>
<dbReference type="GO" id="GO:0019432">
    <property type="term" value="P:triglyceride biosynthetic process"/>
    <property type="evidence" value="ECO:0007669"/>
    <property type="project" value="UniProtKB-UniPathway"/>
</dbReference>
<dbReference type="InterPro" id="IPR009721">
    <property type="entry name" value="O-acyltransferase_WSD1_C"/>
</dbReference>
<evidence type="ECO:0000259" key="11">
    <source>
        <dbReference type="Pfam" id="PF03007"/>
    </source>
</evidence>
<evidence type="ECO:0000256" key="1">
    <source>
        <dbReference type="ARBA" id="ARBA00004771"/>
    </source>
</evidence>
<evidence type="ECO:0000256" key="9">
    <source>
        <dbReference type="ARBA" id="ARBA00023315"/>
    </source>
</evidence>
<dbReference type="Proteomes" id="UP000503096">
    <property type="component" value="Chromosome"/>
</dbReference>
<evidence type="ECO:0000256" key="6">
    <source>
        <dbReference type="ARBA" id="ARBA00022679"/>
    </source>
</evidence>
<evidence type="ECO:0000256" key="4">
    <source>
        <dbReference type="ARBA" id="ARBA00013244"/>
    </source>
</evidence>
<dbReference type="InterPro" id="IPR004255">
    <property type="entry name" value="O-acyltransferase_WSD1_N"/>
</dbReference>
<dbReference type="PANTHER" id="PTHR31650">
    <property type="entry name" value="O-ACYLTRANSFERASE (WSD1-LIKE) FAMILY PROTEIN"/>
    <property type="match status" value="1"/>
</dbReference>
<evidence type="ECO:0000256" key="5">
    <source>
        <dbReference type="ARBA" id="ARBA00022516"/>
    </source>
</evidence>
<keyword evidence="8" id="KW-0443">Lipid metabolism</keyword>
<keyword evidence="9 13" id="KW-0012">Acyltransferase</keyword>
<dbReference type="Pfam" id="PF03007">
    <property type="entry name" value="WS_DGAT_cat"/>
    <property type="match status" value="1"/>
</dbReference>
<evidence type="ECO:0000256" key="8">
    <source>
        <dbReference type="ARBA" id="ARBA00023098"/>
    </source>
</evidence>
<evidence type="ECO:0000313" key="14">
    <source>
        <dbReference type="Proteomes" id="UP000503096"/>
    </source>
</evidence>
<dbReference type="GO" id="GO:0004144">
    <property type="term" value="F:diacylglycerol O-acyltransferase activity"/>
    <property type="evidence" value="ECO:0007669"/>
    <property type="project" value="UniProtKB-EC"/>
</dbReference>
<dbReference type="InterPro" id="IPR014292">
    <property type="entry name" value="Acyl_transf_WS/DGAT"/>
</dbReference>
<protein>
    <recommendedName>
        <fullName evidence="4">diacylglycerol O-acyltransferase</fullName>
        <ecNumber evidence="4">2.3.1.20</ecNumber>
    </recommendedName>
</protein>
<proteinExistence type="inferred from homology"/>
<name>A0A6M4H8L7_9PROT</name>
<reference evidence="13 14" key="1">
    <citation type="submission" date="2020-04" db="EMBL/GenBank/DDBJ databases">
        <title>Usitatibacter rugosus gen. nov., sp. nov. and Usitatibacter palustris sp. nov., novel members of Usitatibacteraceae fam. nov. within the order Nitrosomonadales isolated from soil.</title>
        <authorList>
            <person name="Huber K.J."/>
            <person name="Neumann-Schaal M."/>
            <person name="Geppert A."/>
            <person name="Luckner M."/>
            <person name="Wanner G."/>
            <person name="Overmann J."/>
        </authorList>
    </citation>
    <scope>NUCLEOTIDE SEQUENCE [LARGE SCALE GENOMIC DNA]</scope>
    <source>
        <strain evidence="13 14">Swamp67</strain>
    </source>
</reference>
<dbReference type="GO" id="GO:0051701">
    <property type="term" value="P:biological process involved in interaction with host"/>
    <property type="evidence" value="ECO:0007669"/>
    <property type="project" value="TreeGrafter"/>
</dbReference>
<dbReference type="InterPro" id="IPR045034">
    <property type="entry name" value="O-acyltransferase_WSD1-like"/>
</dbReference>
<dbReference type="NCBIfam" id="TIGR02946">
    <property type="entry name" value="acyl_WS_DGAT"/>
    <property type="match status" value="1"/>
</dbReference>
<gene>
    <name evidence="13" type="ORF">DSM104440_01143</name>
</gene>
<accession>A0A6M4H8L7</accession>
<sequence>MKHLSALDALFLQLETPATPMHVGSLMLLEKRPFKAFRDHIAARLDLAPIFTHKLGFMPLDLANPVWLRAGRVDLERHIRRLVLPKPGTRAQLDAAVARLHEGLLDRDYPLWEFTVIEGLKTGEVGIYAKLHHAALDGQGGIAVAQALLDTQARPPKRTGAGAEPAKTYLPPSTAKMLGAALRNTVAQYGRIVKALPETLKAMGRAGAVAVTAPKVKGASAPRTPLNGEIGAGRAFVSANVPLAEAKEIARRFDVKLNDVVLATCAGALRETFPAKQPMVGAVPASLRAPGDTTRANEVTMMLVGLATNISNPAKRLAAIHAAAGRAKKLTGSARGAIPMDLPSLGVPWLMALASGLHRKVVATGRGPVIANVVISNVPGPQMPLYMAGARATAYYPVSIVTHGLGLNITIISYDGSLGYGLVACKDTMPGLRAFAKRLQDSHTELLKLARRK</sequence>
<dbReference type="PANTHER" id="PTHR31650:SF1">
    <property type="entry name" value="WAX ESTER SYNTHASE_DIACYLGLYCEROL ACYLTRANSFERASE 4-RELATED"/>
    <property type="match status" value="1"/>
</dbReference>
<feature type="domain" description="O-acyltransferase WSD1-like N-terminal" evidence="11">
    <location>
        <begin position="4"/>
        <end position="261"/>
    </location>
</feature>
<dbReference type="Pfam" id="PF06974">
    <property type="entry name" value="WS_DGAT_C"/>
    <property type="match status" value="1"/>
</dbReference>